<dbReference type="Pfam" id="PF00225">
    <property type="entry name" value="Kinesin"/>
    <property type="match status" value="1"/>
</dbReference>
<dbReference type="SUPFAM" id="SSF52540">
    <property type="entry name" value="P-loop containing nucleoside triphosphate hydrolases"/>
    <property type="match status" value="1"/>
</dbReference>
<feature type="region of interest" description="Disordered" evidence="10">
    <location>
        <begin position="1"/>
        <end position="54"/>
    </location>
</feature>
<dbReference type="InterPro" id="IPR001752">
    <property type="entry name" value="Kinesin_motor_dom"/>
</dbReference>
<evidence type="ECO:0000313" key="14">
    <source>
        <dbReference type="Proteomes" id="UP000187203"/>
    </source>
</evidence>
<dbReference type="STRING" id="93759.A0A1R3JKL9"/>
<dbReference type="CDD" id="cd17039">
    <property type="entry name" value="Ubl_ubiquitin_like"/>
    <property type="match status" value="4"/>
</dbReference>
<dbReference type="SMART" id="SM00129">
    <property type="entry name" value="KISc"/>
    <property type="match status" value="1"/>
</dbReference>
<dbReference type="PROSITE" id="PS50053">
    <property type="entry name" value="UBIQUITIN_2"/>
    <property type="match status" value="5"/>
</dbReference>
<evidence type="ECO:0000256" key="4">
    <source>
        <dbReference type="ARBA" id="ARBA00023054"/>
    </source>
</evidence>
<dbReference type="OrthoDB" id="3176171at2759"/>
<dbReference type="Pfam" id="PF00240">
    <property type="entry name" value="ubiquitin"/>
    <property type="match status" value="4"/>
</dbReference>
<keyword evidence="2 8" id="KW-0547">Nucleotide-binding</keyword>
<evidence type="ECO:0000256" key="10">
    <source>
        <dbReference type="SAM" id="MobiDB-lite"/>
    </source>
</evidence>
<keyword evidence="14" id="KW-1185">Reference proteome</keyword>
<feature type="compositionally biased region" description="Polar residues" evidence="10">
    <location>
        <begin position="1"/>
        <end position="12"/>
    </location>
</feature>
<dbReference type="SMART" id="SM00213">
    <property type="entry name" value="UBQ"/>
    <property type="match status" value="5"/>
</dbReference>
<evidence type="ECO:0000256" key="5">
    <source>
        <dbReference type="ARBA" id="ARBA00023175"/>
    </source>
</evidence>
<proteinExistence type="inferred from homology"/>
<comment type="similarity">
    <text evidence="6">Belongs to the TRAFAC class myosin-kinesin ATPase superfamily. Kinesin family. KIN-10 subfamily.</text>
</comment>
<keyword evidence="4 9" id="KW-0175">Coiled coil</keyword>
<feature type="binding site" evidence="8">
    <location>
        <begin position="137"/>
        <end position="144"/>
    </location>
    <ligand>
        <name>ATP</name>
        <dbReference type="ChEBI" id="CHEBI:30616"/>
    </ligand>
</feature>
<reference evidence="14" key="1">
    <citation type="submission" date="2013-09" db="EMBL/GenBank/DDBJ databases">
        <title>Corchorus olitorius genome sequencing.</title>
        <authorList>
            <person name="Alam M."/>
            <person name="Haque M.S."/>
            <person name="Islam M.S."/>
            <person name="Emdad E.M."/>
            <person name="Islam M.M."/>
            <person name="Ahmed B."/>
            <person name="Halim A."/>
            <person name="Hossen Q.M.M."/>
            <person name="Hossain M.Z."/>
            <person name="Ahmed R."/>
            <person name="Khan M.M."/>
            <person name="Islam R."/>
            <person name="Rashid M.M."/>
            <person name="Khan S.A."/>
            <person name="Rahman M.S."/>
            <person name="Alam M."/>
            <person name="Yahiya A.S."/>
            <person name="Khan M.S."/>
            <person name="Azam M.S."/>
            <person name="Haque T."/>
            <person name="Lashkar M.Z.H."/>
            <person name="Akhand A.I."/>
            <person name="Morshed G."/>
            <person name="Roy S."/>
            <person name="Uddin K.S."/>
            <person name="Rabeya T."/>
            <person name="Hossain A.S."/>
            <person name="Chowdhury A."/>
            <person name="Snigdha A.R."/>
            <person name="Mortoza M.S."/>
            <person name="Matin S.A."/>
            <person name="Hoque S.M.E."/>
            <person name="Islam M.K."/>
            <person name="Roy D.K."/>
            <person name="Haider R."/>
            <person name="Moosa M.M."/>
            <person name="Elias S.M."/>
            <person name="Hasan A.M."/>
            <person name="Jahan S."/>
            <person name="Shafiuddin M."/>
            <person name="Mahmood N."/>
            <person name="Shommy N.S."/>
        </authorList>
    </citation>
    <scope>NUCLEOTIDE SEQUENCE [LARGE SCALE GENOMIC DNA]</scope>
    <source>
        <strain evidence="14">cv. O-4</strain>
    </source>
</reference>
<dbReference type="GO" id="GO:0016887">
    <property type="term" value="F:ATP hydrolysis activity"/>
    <property type="evidence" value="ECO:0007669"/>
    <property type="project" value="TreeGrafter"/>
</dbReference>
<dbReference type="InterPro" id="IPR027640">
    <property type="entry name" value="Kinesin-like_fam"/>
</dbReference>
<evidence type="ECO:0000256" key="3">
    <source>
        <dbReference type="ARBA" id="ARBA00022840"/>
    </source>
</evidence>
<evidence type="ECO:0000256" key="2">
    <source>
        <dbReference type="ARBA" id="ARBA00022741"/>
    </source>
</evidence>
<dbReference type="InterPro" id="IPR022617">
    <property type="entry name" value="Rad60/SUMO-like_dom"/>
</dbReference>
<dbReference type="InterPro" id="IPR029071">
    <property type="entry name" value="Ubiquitin-like_domsf"/>
</dbReference>
<keyword evidence="3 8" id="KW-0067">ATP-binding</keyword>
<feature type="domain" description="Ubiquitin-like" evidence="11">
    <location>
        <begin position="1204"/>
        <end position="1269"/>
    </location>
</feature>
<dbReference type="PRINTS" id="PR00380">
    <property type="entry name" value="KINESINHEAVY"/>
</dbReference>
<sequence length="1269" mass="142320">MAPTPSSSSKLNHAQVRTPVSNSKQRCLNFTRNNPHPSPNPNSLAKENPPGEHPVEVIGRIRNHPGDQKEKNPISFLQITPDNKTLRVRADIGYRDFSLDGISSSEEEDLDAFYQKFVQSRINGVKMGAKCTIMMYGPTGSGKSHTMFGCSKQPGIVYRSLKDILGDHGEEENGGNGEKLGVGTFVQVAVLEIYNEEIYDLLQSNGGGGFGIGWPKGGSGSKVKLEVMGKKAKNATFISGSEAGKISKEIQKVEKRRTVKSTLCNDRSSRSHCMIILDVPTVGGRLMLVDMAGSENIDQAGQVGFEAKMQTAKINQGNIALKRVVESIANGDSHVPFRDSKLTMLLQDSFEDDQSKILMILCASPDPKEIHKTICTLEYGAKAKCIVRGPHTPIKDKNEDSSSAVILGSRLAAMDQFIHKLQMENKQREKERNEAREALLKKEKEVATLQALLECKGSGVTEDEINSKVKERTQMLKMELERKLDECRRMNEEIFEMERRRMEERILQQQEEVEVLRRRLQEIEFELRNSKDANGEQNEAKDLDGSSFAKRLIGIYGDEVPGMVKSMDLDMGDPEPFPREVKQVDKAGSLQGFLNHDEFASQFGTKAGLSTVYEEEEIEEEEESKENVEDEEVEKVIIEEKRVCSSDNLSTPVNVSDSSRRLRIQNIFTLCGHQRELSQQIRTPPPSKAMHETIEPHWSSVMAAASLKENQNSLKENQNPSDDCTDAHIEVFVKWEATKENTGKFITTLKVVKDATLADLRKLIEIYLAADNQAFTFLVLGDPTGAPVQKEHEPTLRASQLPKCNNGYLACLRPAKGVQIINHLPLSPLPLTPLENKLPLTPSTRYSKQGDELSPELSPHLRKIFYCPNFQKTDLKVKTTSVKVKKSETIGLSLVKDSSKSILKLEVTVYLKLMKTLALRVKPSETVEDFKALLYEKGIISEDIQNLSFAGQPLNDGERLVDHGIQRYSYVDLTVQNFDLVKFYVTIPSEHKTVLVEASPEDTVQEVKSYIQVTEGIESDRFSLVYQGYLLEEDRTLSSLNIENNSTLCLAYCQKDVISIYVKALTGEVVKLQVKRMFTVDDVKAIAGSMLSVSGGSLFYSGQHLDETKVLAFYDIKDESMLEMLHAVYQIFVKTWSGKTYIFNVQQNMTVKDLKDKLYEKLKIPVHLQSIIYAGKRLEAERDLASYSIQRNCTVYMVFAPSSTIKYMKLSTISIHISPLSTVRDLKQKIGSKEGVQVKEVVSGETALRDDFTLQYYGINKETTLTVVF</sequence>
<feature type="compositionally biased region" description="Polar residues" evidence="10">
    <location>
        <begin position="18"/>
        <end position="32"/>
    </location>
</feature>
<keyword evidence="1" id="KW-0493">Microtubule</keyword>
<dbReference type="InterPro" id="IPR036961">
    <property type="entry name" value="Kinesin_motor_dom_sf"/>
</dbReference>
<dbReference type="GO" id="GO:0007018">
    <property type="term" value="P:microtubule-based movement"/>
    <property type="evidence" value="ECO:0007669"/>
    <property type="project" value="InterPro"/>
</dbReference>
<feature type="domain" description="Ubiquitin-like" evidence="11">
    <location>
        <begin position="907"/>
        <end position="976"/>
    </location>
</feature>
<dbReference type="EMBL" id="AWUE01015840">
    <property type="protein sequence ID" value="OMO95406.1"/>
    <property type="molecule type" value="Genomic_DNA"/>
</dbReference>
<dbReference type="PANTHER" id="PTHR24115">
    <property type="entry name" value="KINESIN-RELATED"/>
    <property type="match status" value="1"/>
</dbReference>
<dbReference type="GO" id="GO:0005871">
    <property type="term" value="C:kinesin complex"/>
    <property type="evidence" value="ECO:0007669"/>
    <property type="project" value="TreeGrafter"/>
</dbReference>
<dbReference type="PANTHER" id="PTHR24115:SF416">
    <property type="entry name" value="KINESIN-LIKE PROTEIN KIN-10A"/>
    <property type="match status" value="1"/>
</dbReference>
<keyword evidence="5 8" id="KW-0505">Motor protein</keyword>
<organism evidence="13 14">
    <name type="scientific">Corchorus olitorius</name>
    <dbReference type="NCBI Taxonomy" id="93759"/>
    <lineage>
        <taxon>Eukaryota</taxon>
        <taxon>Viridiplantae</taxon>
        <taxon>Streptophyta</taxon>
        <taxon>Embryophyta</taxon>
        <taxon>Tracheophyta</taxon>
        <taxon>Spermatophyta</taxon>
        <taxon>Magnoliopsida</taxon>
        <taxon>eudicotyledons</taxon>
        <taxon>Gunneridae</taxon>
        <taxon>Pentapetalae</taxon>
        <taxon>rosids</taxon>
        <taxon>malvids</taxon>
        <taxon>Malvales</taxon>
        <taxon>Malvaceae</taxon>
        <taxon>Grewioideae</taxon>
        <taxon>Apeibeae</taxon>
        <taxon>Corchorus</taxon>
    </lineage>
</organism>
<evidence type="ECO:0000256" key="9">
    <source>
        <dbReference type="SAM" id="Coils"/>
    </source>
</evidence>
<dbReference type="SUPFAM" id="SSF54236">
    <property type="entry name" value="Ubiquitin-like"/>
    <property type="match status" value="5"/>
</dbReference>
<feature type="domain" description="Ubiquitin-like" evidence="11">
    <location>
        <begin position="1129"/>
        <end position="1198"/>
    </location>
</feature>
<evidence type="ECO:0000256" key="6">
    <source>
        <dbReference type="ARBA" id="ARBA00061615"/>
    </source>
</evidence>
<gene>
    <name evidence="13" type="ORF">COLO4_15914</name>
</gene>
<evidence type="ECO:0000256" key="8">
    <source>
        <dbReference type="PROSITE-ProRule" id="PRU00283"/>
    </source>
</evidence>
<dbReference type="GO" id="GO:0005524">
    <property type="term" value="F:ATP binding"/>
    <property type="evidence" value="ECO:0007669"/>
    <property type="project" value="UniProtKB-UniRule"/>
</dbReference>
<dbReference type="Gene3D" id="3.40.850.10">
    <property type="entry name" value="Kinesin motor domain"/>
    <property type="match status" value="1"/>
</dbReference>
<comment type="caution">
    <text evidence="13">The sequence shown here is derived from an EMBL/GenBank/DDBJ whole genome shotgun (WGS) entry which is preliminary data.</text>
</comment>
<feature type="coiled-coil region" evidence="9">
    <location>
        <begin position="611"/>
        <end position="641"/>
    </location>
</feature>
<feature type="coiled-coil region" evidence="9">
    <location>
        <begin position="414"/>
        <end position="533"/>
    </location>
</feature>
<dbReference type="InterPro" id="IPR000626">
    <property type="entry name" value="Ubiquitin-like_dom"/>
</dbReference>
<feature type="domain" description="Ubiquitin-like" evidence="11">
    <location>
        <begin position="1058"/>
        <end position="1125"/>
    </location>
</feature>
<feature type="domain" description="Kinesin motor" evidence="12">
    <location>
        <begin position="54"/>
        <end position="386"/>
    </location>
</feature>
<dbReference type="GO" id="GO:0003777">
    <property type="term" value="F:microtubule motor activity"/>
    <property type="evidence" value="ECO:0007669"/>
    <property type="project" value="InterPro"/>
</dbReference>
<dbReference type="AlphaFoldDB" id="A0A1R3JKL9"/>
<evidence type="ECO:0000256" key="1">
    <source>
        <dbReference type="ARBA" id="ARBA00022701"/>
    </source>
</evidence>
<dbReference type="PROSITE" id="PS50067">
    <property type="entry name" value="KINESIN_MOTOR_2"/>
    <property type="match status" value="1"/>
</dbReference>
<accession>A0A1R3JKL9</accession>
<dbReference type="FunFam" id="3.40.850.10:FF:000068">
    <property type="entry name" value="p-loop containing nucleoside triphosphate hydrolase superfamily protein"/>
    <property type="match status" value="1"/>
</dbReference>
<dbReference type="GO" id="GO:0008017">
    <property type="term" value="F:microtubule binding"/>
    <property type="evidence" value="ECO:0007669"/>
    <property type="project" value="InterPro"/>
</dbReference>
<dbReference type="GO" id="GO:0005874">
    <property type="term" value="C:microtubule"/>
    <property type="evidence" value="ECO:0007669"/>
    <property type="project" value="UniProtKB-KW"/>
</dbReference>
<feature type="domain" description="Ubiquitin-like" evidence="11">
    <location>
        <begin position="971"/>
        <end position="1048"/>
    </location>
</feature>
<name>A0A1R3JKL9_9ROSI</name>
<protein>
    <recommendedName>
        <fullName evidence="7">Kinesin-like protein KIN-10A</fullName>
    </recommendedName>
</protein>
<evidence type="ECO:0000259" key="12">
    <source>
        <dbReference type="PROSITE" id="PS50067"/>
    </source>
</evidence>
<dbReference type="Pfam" id="PF11976">
    <property type="entry name" value="Rad60-SLD"/>
    <property type="match status" value="1"/>
</dbReference>
<dbReference type="Proteomes" id="UP000187203">
    <property type="component" value="Unassembled WGS sequence"/>
</dbReference>
<evidence type="ECO:0000256" key="7">
    <source>
        <dbReference type="ARBA" id="ARBA00073419"/>
    </source>
</evidence>
<dbReference type="InterPro" id="IPR027417">
    <property type="entry name" value="P-loop_NTPase"/>
</dbReference>
<evidence type="ECO:0000259" key="11">
    <source>
        <dbReference type="PROSITE" id="PS50053"/>
    </source>
</evidence>
<evidence type="ECO:0000313" key="13">
    <source>
        <dbReference type="EMBL" id="OMO95406.1"/>
    </source>
</evidence>
<dbReference type="Gene3D" id="3.10.20.90">
    <property type="entry name" value="Phosphatidylinositol 3-kinase Catalytic Subunit, Chain A, domain 1"/>
    <property type="match status" value="5"/>
</dbReference>